<proteinExistence type="predicted"/>
<evidence type="ECO:0000313" key="2">
    <source>
        <dbReference type="Proteomes" id="UP000070700"/>
    </source>
</evidence>
<reference evidence="1 2" key="1">
    <citation type="submission" date="2015-10" db="EMBL/GenBank/DDBJ databases">
        <title>Full genome of DAOMC 229536 Phialocephala scopiformis, a fungal endophyte of spruce producing the potent anti-insectan compound rugulosin.</title>
        <authorList>
            <consortium name="DOE Joint Genome Institute"/>
            <person name="Walker A.K."/>
            <person name="Frasz S.L."/>
            <person name="Seifert K.A."/>
            <person name="Miller J.D."/>
            <person name="Mondo S.J."/>
            <person name="Labutti K."/>
            <person name="Lipzen A."/>
            <person name="Dockter R."/>
            <person name="Kennedy M."/>
            <person name="Grigoriev I.V."/>
            <person name="Spatafora J.W."/>
        </authorList>
    </citation>
    <scope>NUCLEOTIDE SEQUENCE [LARGE SCALE GENOMIC DNA]</scope>
    <source>
        <strain evidence="1 2">CBS 120377</strain>
    </source>
</reference>
<dbReference type="GeneID" id="28817308"/>
<protein>
    <submittedName>
        <fullName evidence="1">Uncharacterized protein</fullName>
    </submittedName>
</protein>
<dbReference type="KEGG" id="psco:LY89DRAFT_445989"/>
<sequence length="257" mass="29304">MSPTEVIRSSNISSGFTIFNLHLFLKEVISNFSLLNSIQLLFFAISYHWLLHICHLHLLHFLPRSRNTANLSSLLLSLIVRPQLPAYSLWPFRLQPFNMAIPDHNNTDSTHHYEESIDQWICSQCFKTVSPTRPPVFNPENCSCVEAGGGGPVSQPRTEEQPLYGYDNTMNQPSYASSVVSFTGPEGPERENPNMQITNNYLPLGPDTGLNETQHRRSASFESDMSYQMRRFLVEEGYVNEEHRFLQWGGRVGVRGI</sequence>
<dbReference type="EMBL" id="KQ947409">
    <property type="protein sequence ID" value="KUJ20533.1"/>
    <property type="molecule type" value="Genomic_DNA"/>
</dbReference>
<dbReference type="AlphaFoldDB" id="A0A194XK47"/>
<dbReference type="OrthoDB" id="3502101at2759"/>
<name>A0A194XK47_MOLSC</name>
<organism evidence="1 2">
    <name type="scientific">Mollisia scopiformis</name>
    <name type="common">Conifer needle endophyte fungus</name>
    <name type="synonym">Phialocephala scopiformis</name>
    <dbReference type="NCBI Taxonomy" id="149040"/>
    <lineage>
        <taxon>Eukaryota</taxon>
        <taxon>Fungi</taxon>
        <taxon>Dikarya</taxon>
        <taxon>Ascomycota</taxon>
        <taxon>Pezizomycotina</taxon>
        <taxon>Leotiomycetes</taxon>
        <taxon>Helotiales</taxon>
        <taxon>Mollisiaceae</taxon>
        <taxon>Mollisia</taxon>
    </lineage>
</organism>
<dbReference type="InParanoid" id="A0A194XK47"/>
<dbReference type="Proteomes" id="UP000070700">
    <property type="component" value="Unassembled WGS sequence"/>
</dbReference>
<dbReference type="RefSeq" id="XP_018074888.1">
    <property type="nucleotide sequence ID" value="XM_018207582.1"/>
</dbReference>
<gene>
    <name evidence="1" type="ORF">LY89DRAFT_445989</name>
</gene>
<keyword evidence="2" id="KW-1185">Reference proteome</keyword>
<evidence type="ECO:0000313" key="1">
    <source>
        <dbReference type="EMBL" id="KUJ20533.1"/>
    </source>
</evidence>
<accession>A0A194XK47</accession>